<organism evidence="11 12">
    <name type="scientific">Pseudoalteromonas haloplanktis</name>
    <name type="common">Alteromonas haloplanktis</name>
    <dbReference type="NCBI Taxonomy" id="228"/>
    <lineage>
        <taxon>Bacteria</taxon>
        <taxon>Pseudomonadati</taxon>
        <taxon>Pseudomonadota</taxon>
        <taxon>Gammaproteobacteria</taxon>
        <taxon>Alteromonadales</taxon>
        <taxon>Pseudoalteromonadaceae</taxon>
        <taxon>Pseudoalteromonas</taxon>
    </lineage>
</organism>
<dbReference type="Pfam" id="PF13505">
    <property type="entry name" value="OMP_b-brl"/>
    <property type="match status" value="1"/>
</dbReference>
<keyword evidence="3" id="KW-1134">Transmembrane beta strand</keyword>
<comment type="caution">
    <text evidence="11">The sequence shown here is derived from an EMBL/GenBank/DDBJ whole genome shotgun (WGS) entry which is preliminary data.</text>
</comment>
<dbReference type="Gene3D" id="3.30.1330.60">
    <property type="entry name" value="OmpA-like domain"/>
    <property type="match status" value="1"/>
</dbReference>
<keyword evidence="12" id="KW-1185">Reference proteome</keyword>
<dbReference type="RefSeq" id="WP_309038675.1">
    <property type="nucleotide sequence ID" value="NZ_JAVIFY010000004.1"/>
</dbReference>
<keyword evidence="8 9" id="KW-0472">Membrane</keyword>
<evidence type="ECO:0000256" key="7">
    <source>
        <dbReference type="ARBA" id="ARBA00023114"/>
    </source>
</evidence>
<dbReference type="Pfam" id="PF00691">
    <property type="entry name" value="OmpA"/>
    <property type="match status" value="1"/>
</dbReference>
<evidence type="ECO:0000256" key="1">
    <source>
        <dbReference type="ARBA" id="ARBA00004571"/>
    </source>
</evidence>
<keyword evidence="7" id="KW-0626">Porin</keyword>
<evidence type="ECO:0000313" key="11">
    <source>
        <dbReference type="EMBL" id="MDQ9091302.1"/>
    </source>
</evidence>
<keyword evidence="2" id="KW-0813">Transport</keyword>
<evidence type="ECO:0000256" key="4">
    <source>
        <dbReference type="ARBA" id="ARBA00022692"/>
    </source>
</evidence>
<reference evidence="11 12" key="1">
    <citation type="submission" date="2023-08" db="EMBL/GenBank/DDBJ databases">
        <title>Pseudoalteromonas haloplanktis LL1 genome.</title>
        <authorList>
            <person name="Wu S."/>
        </authorList>
    </citation>
    <scope>NUCLEOTIDE SEQUENCE [LARGE SCALE GENOMIC DNA]</scope>
    <source>
        <strain evidence="11 12">LL1</strain>
    </source>
</reference>
<proteinExistence type="predicted"/>
<evidence type="ECO:0000256" key="3">
    <source>
        <dbReference type="ARBA" id="ARBA00022452"/>
    </source>
</evidence>
<feature type="domain" description="OmpA-like" evidence="10">
    <location>
        <begin position="194"/>
        <end position="310"/>
    </location>
</feature>
<sequence length="310" mass="34241">MRAYLFIALMSSSYCLQAVESEKQGLFFTAGIEGAVTELENENSEAFGLEAGLSYYFNQYVGASLSYGEDFNLFKNDVDNDFQRIDGLVIGRLPLSEYAGINLGIGGTYAEDDFSPLGQLMIDYKLSPNSYITAGYKFYVEPADKDENITAFNIGFQYQFNKTPVTTVVAAPTPKPEPIVEPLKEPVIVPVPPVYVAKEPVDLTIYFDFDSITTTPKSAIESVVMSLSDLIADTLKAKKTPMIEIYGYADPVGQESYNFQLSLKRAHTIEQQLLAQGIPANYINVVKGKGELISSENALSRKAVITYQEH</sequence>
<protein>
    <submittedName>
        <fullName evidence="11">OmpA family protein</fullName>
    </submittedName>
</protein>
<dbReference type="PROSITE" id="PS51123">
    <property type="entry name" value="OMPA_2"/>
    <property type="match status" value="1"/>
</dbReference>
<dbReference type="InterPro" id="IPR006665">
    <property type="entry name" value="OmpA-like"/>
</dbReference>
<comment type="subcellular location">
    <subcellularLocation>
        <location evidence="1">Cell outer membrane</location>
        <topology evidence="1">Multi-pass membrane protein</topology>
    </subcellularLocation>
</comment>
<dbReference type="SUPFAM" id="SSF56925">
    <property type="entry name" value="OMPA-like"/>
    <property type="match status" value="1"/>
</dbReference>
<evidence type="ECO:0000256" key="6">
    <source>
        <dbReference type="ARBA" id="ARBA00023065"/>
    </source>
</evidence>
<dbReference type="PRINTS" id="PR01021">
    <property type="entry name" value="OMPADOMAIN"/>
</dbReference>
<dbReference type="InterPro" id="IPR011250">
    <property type="entry name" value="OMP/PagP_B-barrel"/>
</dbReference>
<dbReference type="Proteomes" id="UP001226574">
    <property type="component" value="Unassembled WGS sequence"/>
</dbReference>
<name>A0ABU1BCG7_PSEHA</name>
<dbReference type="InterPro" id="IPR036737">
    <property type="entry name" value="OmpA-like_sf"/>
</dbReference>
<keyword evidence="6" id="KW-0406">Ion transport</keyword>
<evidence type="ECO:0000256" key="9">
    <source>
        <dbReference type="PROSITE-ProRule" id="PRU00473"/>
    </source>
</evidence>
<evidence type="ECO:0000313" key="12">
    <source>
        <dbReference type="Proteomes" id="UP001226574"/>
    </source>
</evidence>
<keyword evidence="4" id="KW-0812">Transmembrane</keyword>
<keyword evidence="5" id="KW-0732">Signal</keyword>
<evidence type="ECO:0000256" key="2">
    <source>
        <dbReference type="ARBA" id="ARBA00022448"/>
    </source>
</evidence>
<evidence type="ECO:0000256" key="8">
    <source>
        <dbReference type="ARBA" id="ARBA00023136"/>
    </source>
</evidence>
<dbReference type="InterPro" id="IPR027385">
    <property type="entry name" value="Beta-barrel_OMP"/>
</dbReference>
<dbReference type="EMBL" id="JAVIFY010000004">
    <property type="protein sequence ID" value="MDQ9091302.1"/>
    <property type="molecule type" value="Genomic_DNA"/>
</dbReference>
<gene>
    <name evidence="11" type="ORF">RC083_06815</name>
</gene>
<evidence type="ECO:0000259" key="10">
    <source>
        <dbReference type="PROSITE" id="PS51123"/>
    </source>
</evidence>
<evidence type="ECO:0000256" key="5">
    <source>
        <dbReference type="ARBA" id="ARBA00022729"/>
    </source>
</evidence>
<accession>A0ABU1BCG7</accession>
<dbReference type="CDD" id="cd07185">
    <property type="entry name" value="OmpA_C-like"/>
    <property type="match status" value="1"/>
</dbReference>
<dbReference type="InterPro" id="IPR006664">
    <property type="entry name" value="OMP_bac"/>
</dbReference>
<dbReference type="SUPFAM" id="SSF103088">
    <property type="entry name" value="OmpA-like"/>
    <property type="match status" value="1"/>
</dbReference>
<dbReference type="Gene3D" id="2.40.160.20">
    <property type="match status" value="1"/>
</dbReference>